<name>A0A0F9J895_9ZZZZ</name>
<accession>A0A0F9J895</accession>
<evidence type="ECO:0000313" key="1">
    <source>
        <dbReference type="EMBL" id="KKM02081.1"/>
    </source>
</evidence>
<reference evidence="1" key="1">
    <citation type="journal article" date="2015" name="Nature">
        <title>Complex archaea that bridge the gap between prokaryotes and eukaryotes.</title>
        <authorList>
            <person name="Spang A."/>
            <person name="Saw J.H."/>
            <person name="Jorgensen S.L."/>
            <person name="Zaremba-Niedzwiedzka K."/>
            <person name="Martijn J."/>
            <person name="Lind A.E."/>
            <person name="van Eijk R."/>
            <person name="Schleper C."/>
            <person name="Guy L."/>
            <person name="Ettema T.J."/>
        </authorList>
    </citation>
    <scope>NUCLEOTIDE SEQUENCE</scope>
</reference>
<protein>
    <submittedName>
        <fullName evidence="1">Uncharacterized protein</fullName>
    </submittedName>
</protein>
<comment type="caution">
    <text evidence="1">The sequence shown here is derived from an EMBL/GenBank/DDBJ whole genome shotgun (WGS) entry which is preliminary data.</text>
</comment>
<gene>
    <name evidence="1" type="ORF">LCGC14_1788030</name>
</gene>
<sequence>MAEQMYRFIDKTGHCFEDFQTRSDDEWERKYNDMVGAMLRASNDGKHDFTVGDMMCFKDELEDAGYKWGVDFFCKKV</sequence>
<organism evidence="1">
    <name type="scientific">marine sediment metagenome</name>
    <dbReference type="NCBI Taxonomy" id="412755"/>
    <lineage>
        <taxon>unclassified sequences</taxon>
        <taxon>metagenomes</taxon>
        <taxon>ecological metagenomes</taxon>
    </lineage>
</organism>
<dbReference type="AlphaFoldDB" id="A0A0F9J895"/>
<dbReference type="EMBL" id="LAZR01017031">
    <property type="protein sequence ID" value="KKM02081.1"/>
    <property type="molecule type" value="Genomic_DNA"/>
</dbReference>
<proteinExistence type="predicted"/>